<dbReference type="InterPro" id="IPR038088">
    <property type="entry name" value="DELLA_N_sf"/>
</dbReference>
<evidence type="ECO:0000256" key="1">
    <source>
        <dbReference type="ARBA" id="ARBA00010273"/>
    </source>
</evidence>
<organism evidence="7 8">
    <name type="scientific">Iris pallida</name>
    <name type="common">Sweet iris</name>
    <dbReference type="NCBI Taxonomy" id="29817"/>
    <lineage>
        <taxon>Eukaryota</taxon>
        <taxon>Viridiplantae</taxon>
        <taxon>Streptophyta</taxon>
        <taxon>Embryophyta</taxon>
        <taxon>Tracheophyta</taxon>
        <taxon>Spermatophyta</taxon>
        <taxon>Magnoliopsida</taxon>
        <taxon>Liliopsida</taxon>
        <taxon>Asparagales</taxon>
        <taxon>Iridaceae</taxon>
        <taxon>Iridoideae</taxon>
        <taxon>Irideae</taxon>
        <taxon>Iris</taxon>
    </lineage>
</organism>
<comment type="caution">
    <text evidence="7">The sequence shown here is derived from an EMBL/GenBank/DDBJ whole genome shotgun (WGS) entry which is preliminary data.</text>
</comment>
<dbReference type="PROSITE" id="PS50985">
    <property type="entry name" value="GRAS"/>
    <property type="match status" value="1"/>
</dbReference>
<sequence length="506" mass="54764">MGPVPYASTCDIDDGLLAVAGYHVRSSDLCHVAERLEHLNSASITFGHDAVYYNPSDLATWVDSLGSTSDPGFARSPWAYQTATTTTMTANSLFPQVTTSTSEESAILLVHLLMTCAGHVERGEAVQAADAIKEMRLQLLTRVGTGFGIGKVAGYFLDALHRRLYSVPPPATTAAEDELLYHHFYESSPYLKFAHFTANQAILEAFDGADRVHVVDLGLMHGLQWPALIQAFARRPGGAPSVRLTGVGPPSPDGRDSLRETGVKLAELARTVGVRFSFMGIAATHLDDVKPWMLNVSAGEAVAVNSIFQLHKLLRESDKPGAVIDSVIAWIAGLRPRIVTVVEQEADHNKQSFVDRFTEALFYYSTMFDSLEGGGAPESAAVTEIYLQKEICNIMCCEGSERIERHEPLGKWRGRLGQAGLRPVHLGSNAFKQASMLLTLFSGEGYCVEESDGCLKLGWHGRPMISASGWRGDDDGLMMMRGAGDNVGLDSSNASSGMARENHGST</sequence>
<protein>
    <recommendedName>
        <fullName evidence="5">DELLA protein</fullName>
    </recommendedName>
</protein>
<comment type="subcellular location">
    <subcellularLocation>
        <location evidence="5">Nucleus</location>
    </subcellularLocation>
</comment>
<keyword evidence="5" id="KW-0939">Gibberellin signaling pathway</keyword>
<comment type="caution">
    <text evidence="4">Lacks conserved residue(s) required for the propagation of feature annotation.</text>
</comment>
<feature type="region of interest" description="SAW" evidence="4">
    <location>
        <begin position="396"/>
        <end position="471"/>
    </location>
</feature>
<comment type="domain">
    <text evidence="5">The DELLA motif is required for its GA-induced degradation.</text>
</comment>
<accession>A0AAX6FFP9</accession>
<evidence type="ECO:0000256" key="5">
    <source>
        <dbReference type="RuleBase" id="RU367159"/>
    </source>
</evidence>
<gene>
    <name evidence="7" type="ORF">M6B38_135090</name>
</gene>
<keyword evidence="2 5" id="KW-0805">Transcription regulation</keyword>
<evidence type="ECO:0000259" key="6">
    <source>
        <dbReference type="Pfam" id="PF12041"/>
    </source>
</evidence>
<evidence type="ECO:0000256" key="3">
    <source>
        <dbReference type="ARBA" id="ARBA00023163"/>
    </source>
</evidence>
<dbReference type="Pfam" id="PF03514">
    <property type="entry name" value="GRAS"/>
    <property type="match status" value="1"/>
</dbReference>
<dbReference type="InterPro" id="IPR005202">
    <property type="entry name" value="TF_GRAS"/>
</dbReference>
<comment type="function">
    <text evidence="5">Transcriptional regulator that acts as a repressor of the gibberellin (GA) signaling pathway. Probably acts by participating in large multiprotein complexes that repress transcription of GA-inducible genes.</text>
</comment>
<evidence type="ECO:0000256" key="4">
    <source>
        <dbReference type="PROSITE-ProRule" id="PRU01191"/>
    </source>
</evidence>
<dbReference type="Gene3D" id="1.10.10.1290">
    <property type="entry name" value="Transcriptional regulator DELLA, N-terminal domain"/>
    <property type="match status" value="1"/>
</dbReference>
<dbReference type="EMBL" id="JANAVB010029219">
    <property type="protein sequence ID" value="KAJ6815139.1"/>
    <property type="molecule type" value="Genomic_DNA"/>
</dbReference>
<keyword evidence="8" id="KW-1185">Reference proteome</keyword>
<reference evidence="7" key="1">
    <citation type="journal article" date="2023" name="GigaByte">
        <title>Genome assembly of the bearded iris, Iris pallida Lam.</title>
        <authorList>
            <person name="Bruccoleri R.E."/>
            <person name="Oakeley E.J."/>
            <person name="Faust A.M.E."/>
            <person name="Altorfer M."/>
            <person name="Dessus-Babus S."/>
            <person name="Burckhardt D."/>
            <person name="Oertli M."/>
            <person name="Naumann U."/>
            <person name="Petersen F."/>
            <person name="Wong J."/>
        </authorList>
    </citation>
    <scope>NUCLEOTIDE SEQUENCE</scope>
    <source>
        <strain evidence="7">GSM-AAB239-AS_SAM_17_03QT</strain>
    </source>
</reference>
<feature type="domain" description="Transcriptional factor DELLA N-terminal" evidence="6">
    <location>
        <begin position="14"/>
        <end position="65"/>
    </location>
</feature>
<feature type="short sequence motif" description="LXXLL motif" evidence="4">
    <location>
        <begin position="310"/>
        <end position="314"/>
    </location>
</feature>
<feature type="short sequence motif" description="VHIID" evidence="4">
    <location>
        <begin position="212"/>
        <end position="216"/>
    </location>
</feature>
<dbReference type="InterPro" id="IPR021914">
    <property type="entry name" value="TF_DELLA_N"/>
</dbReference>
<proteinExistence type="inferred from homology"/>
<evidence type="ECO:0000313" key="7">
    <source>
        <dbReference type="EMBL" id="KAJ6815139.1"/>
    </source>
</evidence>
<reference evidence="7" key="2">
    <citation type="submission" date="2023-04" db="EMBL/GenBank/DDBJ databases">
        <authorList>
            <person name="Bruccoleri R.E."/>
            <person name="Oakeley E.J."/>
            <person name="Faust A.-M."/>
            <person name="Dessus-Babus S."/>
            <person name="Altorfer M."/>
            <person name="Burckhardt D."/>
            <person name="Oertli M."/>
            <person name="Naumann U."/>
            <person name="Petersen F."/>
            <person name="Wong J."/>
        </authorList>
    </citation>
    <scope>NUCLEOTIDE SEQUENCE</scope>
    <source>
        <strain evidence="7">GSM-AAB239-AS_SAM_17_03QT</strain>
        <tissue evidence="7">Leaf</tissue>
    </source>
</reference>
<evidence type="ECO:0000313" key="8">
    <source>
        <dbReference type="Proteomes" id="UP001140949"/>
    </source>
</evidence>
<keyword evidence="5" id="KW-0539">Nucleus</keyword>
<keyword evidence="3 5" id="KW-0804">Transcription</keyword>
<dbReference type="Pfam" id="PF12041">
    <property type="entry name" value="DELLA"/>
    <property type="match status" value="1"/>
</dbReference>
<dbReference type="SMART" id="SM01129">
    <property type="entry name" value="DELLA"/>
    <property type="match status" value="1"/>
</dbReference>
<dbReference type="GO" id="GO:0009740">
    <property type="term" value="P:gibberellic acid mediated signaling pathway"/>
    <property type="evidence" value="ECO:0007669"/>
    <property type="project" value="UniProtKB-UniRule"/>
</dbReference>
<dbReference type="AlphaFoldDB" id="A0AAX6FFP9"/>
<feature type="region of interest" description="Leucine repeat II (LRII)" evidence="4">
    <location>
        <begin position="260"/>
        <end position="292"/>
    </location>
</feature>
<dbReference type="PANTHER" id="PTHR31636">
    <property type="entry name" value="OSJNBA0084A10.13 PROTEIN-RELATED"/>
    <property type="match status" value="1"/>
</dbReference>
<dbReference type="Proteomes" id="UP001140949">
    <property type="component" value="Unassembled WGS sequence"/>
</dbReference>
<name>A0AAX6FFP9_IRIPA</name>
<comment type="similarity">
    <text evidence="1 5">Belongs to the GRAS family. DELLA subfamily.</text>
</comment>
<feature type="region of interest" description="PFYRE" evidence="4">
    <location>
        <begin position="302"/>
        <end position="393"/>
    </location>
</feature>
<dbReference type="GO" id="GO:0005634">
    <property type="term" value="C:nucleus"/>
    <property type="evidence" value="ECO:0007669"/>
    <property type="project" value="UniProtKB-SubCell"/>
</dbReference>
<feature type="region of interest" description="VHIID" evidence="4">
    <location>
        <begin position="181"/>
        <end position="246"/>
    </location>
</feature>
<evidence type="ECO:0000256" key="2">
    <source>
        <dbReference type="ARBA" id="ARBA00023015"/>
    </source>
</evidence>